<dbReference type="Pfam" id="PF01381">
    <property type="entry name" value="HTH_3"/>
    <property type="match status" value="1"/>
</dbReference>
<dbReference type="CDD" id="cd00093">
    <property type="entry name" value="HTH_XRE"/>
    <property type="match status" value="1"/>
</dbReference>
<dbReference type="SMART" id="SM00530">
    <property type="entry name" value="HTH_XRE"/>
    <property type="match status" value="1"/>
</dbReference>
<dbReference type="InterPro" id="IPR001387">
    <property type="entry name" value="Cro/C1-type_HTH"/>
</dbReference>
<name>A0A089QBS8_9LACO</name>
<feature type="domain" description="HTH cro/C1-type" evidence="1">
    <location>
        <begin position="7"/>
        <end position="73"/>
    </location>
</feature>
<organism evidence="2 3">
    <name type="scientific">Ligilactobacillus salivarius</name>
    <dbReference type="NCBI Taxonomy" id="1624"/>
    <lineage>
        <taxon>Bacteria</taxon>
        <taxon>Bacillati</taxon>
        <taxon>Bacillota</taxon>
        <taxon>Bacilli</taxon>
        <taxon>Lactobacillales</taxon>
        <taxon>Lactobacillaceae</taxon>
        <taxon>Ligilactobacillus</taxon>
    </lineage>
</organism>
<protein>
    <submittedName>
        <fullName evidence="2">Transcriptional regulator, Cro/CI family</fullName>
    </submittedName>
</protein>
<dbReference type="AlphaFoldDB" id="A0A089QBS8"/>
<reference evidence="2 3" key="1">
    <citation type="journal article" date="2014" name="BMC Genomics">
        <title>Unusual genome complexity in Lactobacillus salivarius JCM1046.</title>
        <authorList>
            <person name="Raftis E.J."/>
            <person name="Forde B.M."/>
            <person name="Claesson M.J."/>
            <person name="O'Toole P.W."/>
        </authorList>
    </citation>
    <scope>NUCLEOTIDE SEQUENCE [LARGE SCALE GENOMIC DNA]</scope>
    <source>
        <strain evidence="2 3">JCM1046</strain>
    </source>
</reference>
<evidence type="ECO:0000313" key="2">
    <source>
        <dbReference type="EMBL" id="AIR10225.1"/>
    </source>
</evidence>
<sequence>MKSMNRIKELRLEKQLTLKELAEEFNEFIDNVKMNIKKTSYSSISRWEKGINEPKLDVWQALANFFGVSVPYLQGIGVSRKEFSEYLVKKYYVDYRKDERTFLFSLLCNYVDKKAFSDAIKKFLDKANIATNDIERYVPYKWGDIPYIDGYMMGRFAFVPILNDYDFLTSINKDELKIDNEDFANRVSKRLFSLIETEENAYRIYAKEEMMNAMLDAYLEEIKKSILKFKLYGYKYNDKDATLAIFDEIDEITNKYRINTTGLKLEKGK</sequence>
<dbReference type="KEGG" id="lsj:LSJ_0527"/>
<gene>
    <name evidence="2" type="ORF">LSJ_0527</name>
</gene>
<dbReference type="SUPFAM" id="SSF47413">
    <property type="entry name" value="lambda repressor-like DNA-binding domains"/>
    <property type="match status" value="1"/>
</dbReference>
<accession>A0A089QBS8</accession>
<dbReference type="PROSITE" id="PS50943">
    <property type="entry name" value="HTH_CROC1"/>
    <property type="match status" value="1"/>
</dbReference>
<dbReference type="Gene3D" id="1.10.260.40">
    <property type="entry name" value="lambda repressor-like DNA-binding domains"/>
    <property type="match status" value="1"/>
</dbReference>
<evidence type="ECO:0000313" key="3">
    <source>
        <dbReference type="Proteomes" id="UP000029488"/>
    </source>
</evidence>
<dbReference type="GO" id="GO:0003677">
    <property type="term" value="F:DNA binding"/>
    <property type="evidence" value="ECO:0007669"/>
    <property type="project" value="InterPro"/>
</dbReference>
<dbReference type="Proteomes" id="UP000029488">
    <property type="component" value="Chromosome"/>
</dbReference>
<dbReference type="EMBL" id="CP007646">
    <property type="protein sequence ID" value="AIR10225.1"/>
    <property type="molecule type" value="Genomic_DNA"/>
</dbReference>
<dbReference type="InterPro" id="IPR010982">
    <property type="entry name" value="Lambda_DNA-bd_dom_sf"/>
</dbReference>
<proteinExistence type="predicted"/>
<evidence type="ECO:0000259" key="1">
    <source>
        <dbReference type="PROSITE" id="PS50943"/>
    </source>
</evidence>